<protein>
    <submittedName>
        <fullName evidence="2">Uncharacterized protein</fullName>
    </submittedName>
</protein>
<organism evidence="2">
    <name type="scientific">Arundo donax</name>
    <name type="common">Giant reed</name>
    <name type="synonym">Donax arundinaceus</name>
    <dbReference type="NCBI Taxonomy" id="35708"/>
    <lineage>
        <taxon>Eukaryota</taxon>
        <taxon>Viridiplantae</taxon>
        <taxon>Streptophyta</taxon>
        <taxon>Embryophyta</taxon>
        <taxon>Tracheophyta</taxon>
        <taxon>Spermatophyta</taxon>
        <taxon>Magnoliopsida</taxon>
        <taxon>Liliopsida</taxon>
        <taxon>Poales</taxon>
        <taxon>Poaceae</taxon>
        <taxon>PACMAD clade</taxon>
        <taxon>Arundinoideae</taxon>
        <taxon>Arundineae</taxon>
        <taxon>Arundo</taxon>
    </lineage>
</organism>
<keyword evidence="1" id="KW-0812">Transmembrane</keyword>
<dbReference type="AlphaFoldDB" id="A0A0A8YRC2"/>
<sequence length="60" mass="6872">MGYLHSYLDVERHFWKQLGTARLPIFFLPLFGAIFASFFSIPMVARGSSKTFDLMSLQIA</sequence>
<evidence type="ECO:0000313" key="2">
    <source>
        <dbReference type="EMBL" id="JAD28208.1"/>
    </source>
</evidence>
<keyword evidence="1" id="KW-1133">Transmembrane helix</keyword>
<keyword evidence="1" id="KW-0472">Membrane</keyword>
<name>A0A0A8YRC2_ARUDO</name>
<proteinExistence type="predicted"/>
<feature type="transmembrane region" description="Helical" evidence="1">
    <location>
        <begin position="25"/>
        <end position="45"/>
    </location>
</feature>
<dbReference type="EMBL" id="GBRH01269687">
    <property type="protein sequence ID" value="JAD28208.1"/>
    <property type="molecule type" value="Transcribed_RNA"/>
</dbReference>
<accession>A0A0A8YRC2</accession>
<reference evidence="2" key="2">
    <citation type="journal article" date="2015" name="Data Brief">
        <title>Shoot transcriptome of the giant reed, Arundo donax.</title>
        <authorList>
            <person name="Barrero R.A."/>
            <person name="Guerrero F.D."/>
            <person name="Moolhuijzen P."/>
            <person name="Goolsby J.A."/>
            <person name="Tidwell J."/>
            <person name="Bellgard S.E."/>
            <person name="Bellgard M.I."/>
        </authorList>
    </citation>
    <scope>NUCLEOTIDE SEQUENCE</scope>
    <source>
        <tissue evidence="2">Shoot tissue taken approximately 20 cm above the soil surface</tissue>
    </source>
</reference>
<evidence type="ECO:0000256" key="1">
    <source>
        <dbReference type="SAM" id="Phobius"/>
    </source>
</evidence>
<reference evidence="2" key="1">
    <citation type="submission" date="2014-09" db="EMBL/GenBank/DDBJ databases">
        <authorList>
            <person name="Magalhaes I.L.F."/>
            <person name="Oliveira U."/>
            <person name="Santos F.R."/>
            <person name="Vidigal T.H.D.A."/>
            <person name="Brescovit A.D."/>
            <person name="Santos A.J."/>
        </authorList>
    </citation>
    <scope>NUCLEOTIDE SEQUENCE</scope>
    <source>
        <tissue evidence="2">Shoot tissue taken approximately 20 cm above the soil surface</tissue>
    </source>
</reference>